<organism evidence="1 2">
    <name type="scientific">Larkinella arboricola</name>
    <dbReference type="NCBI Taxonomy" id="643671"/>
    <lineage>
        <taxon>Bacteria</taxon>
        <taxon>Pseudomonadati</taxon>
        <taxon>Bacteroidota</taxon>
        <taxon>Cytophagia</taxon>
        <taxon>Cytophagales</taxon>
        <taxon>Spirosomataceae</taxon>
        <taxon>Larkinella</taxon>
    </lineage>
</organism>
<dbReference type="RefSeq" id="WP_111628421.1">
    <property type="nucleotide sequence ID" value="NZ_QLMC01000003.1"/>
</dbReference>
<dbReference type="InterPro" id="IPR014347">
    <property type="entry name" value="Tautomerase/MIF_sf"/>
</dbReference>
<evidence type="ECO:0000313" key="2">
    <source>
        <dbReference type="Proteomes" id="UP000248790"/>
    </source>
</evidence>
<dbReference type="Pfam" id="PF14552">
    <property type="entry name" value="Tautomerase_2"/>
    <property type="match status" value="1"/>
</dbReference>
<sequence length="129" mass="14900">MSQVKIYGVKEPLRAIRNRLSDVIHGCVVEALQFPINKRAHRFFYLEPDDFFMPEGRSENYVIIELMMMEGRTVETKKKLINLLFERISQQIGLSVNDIEICILESPAHNWGFRGKTGDEAAITYPINV</sequence>
<dbReference type="EMBL" id="QLMC01000003">
    <property type="protein sequence ID" value="RAJ97434.1"/>
    <property type="molecule type" value="Genomic_DNA"/>
</dbReference>
<dbReference type="AlphaFoldDB" id="A0A327WZ56"/>
<dbReference type="PANTHER" id="PTHR38460">
    <property type="entry name" value="TAUTOMERASE YOLI-RELATED"/>
    <property type="match status" value="1"/>
</dbReference>
<keyword evidence="2" id="KW-1185">Reference proteome</keyword>
<dbReference type="Gene3D" id="3.30.429.10">
    <property type="entry name" value="Macrophage Migration Inhibitory Factor"/>
    <property type="match status" value="1"/>
</dbReference>
<name>A0A327WZ56_LARAB</name>
<dbReference type="InterPro" id="IPR037479">
    <property type="entry name" value="Tauto_MSAD"/>
</dbReference>
<accession>A0A327WZ56</accession>
<gene>
    <name evidence="1" type="ORF">LX87_02334</name>
</gene>
<protein>
    <submittedName>
        <fullName evidence="1">Tautomerase-like protein</fullName>
    </submittedName>
</protein>
<evidence type="ECO:0000313" key="1">
    <source>
        <dbReference type="EMBL" id="RAJ97434.1"/>
    </source>
</evidence>
<dbReference type="OrthoDB" id="9804765at2"/>
<dbReference type="PANTHER" id="PTHR38460:SF1">
    <property type="entry name" value="TAUTOMERASE YOLI-RELATED"/>
    <property type="match status" value="1"/>
</dbReference>
<reference evidence="1 2" key="1">
    <citation type="submission" date="2018-06" db="EMBL/GenBank/DDBJ databases">
        <title>Genomic Encyclopedia of Archaeal and Bacterial Type Strains, Phase II (KMG-II): from individual species to whole genera.</title>
        <authorList>
            <person name="Goeker M."/>
        </authorList>
    </citation>
    <scope>NUCLEOTIDE SEQUENCE [LARGE SCALE GENOMIC DNA]</scope>
    <source>
        <strain evidence="1 2">DSM 21851</strain>
    </source>
</reference>
<proteinExistence type="predicted"/>
<dbReference type="Proteomes" id="UP000248790">
    <property type="component" value="Unassembled WGS sequence"/>
</dbReference>
<comment type="caution">
    <text evidence="1">The sequence shown here is derived from an EMBL/GenBank/DDBJ whole genome shotgun (WGS) entry which is preliminary data.</text>
</comment>
<dbReference type="SUPFAM" id="SSF55331">
    <property type="entry name" value="Tautomerase/MIF"/>
    <property type="match status" value="1"/>
</dbReference>